<feature type="compositionally biased region" description="Basic and acidic residues" evidence="1">
    <location>
        <begin position="62"/>
        <end position="71"/>
    </location>
</feature>
<dbReference type="AlphaFoldDB" id="A0A387H5X6"/>
<sequence length="107" mass="11835">MTYEQPLPEPDPEAQGPTEAERAGREAVRRQAQGMGHREAVHAFRRLADAPDSPSEDEADAADDRGDGGRRLAELAEWERIVEQLSLHAGTYDVETDPYVQGERAAH</sequence>
<reference evidence="2 3" key="1">
    <citation type="submission" date="2018-10" db="EMBL/GenBank/DDBJ databases">
        <title>Relationship between Morphology and Antimicrobial Activity in Streptomyces.</title>
        <authorList>
            <person name="Kang H.J."/>
            <person name="Kim S.B."/>
        </authorList>
    </citation>
    <scope>NUCLEOTIDE SEQUENCE [LARGE SCALE GENOMIC DNA]</scope>
    <source>
        <strain evidence="2 3">BH38</strain>
    </source>
</reference>
<evidence type="ECO:0000313" key="3">
    <source>
        <dbReference type="Proteomes" id="UP000271554"/>
    </source>
</evidence>
<dbReference type="Proteomes" id="UP000271554">
    <property type="component" value="Chromosome"/>
</dbReference>
<dbReference type="OrthoDB" id="4236290at2"/>
<proteinExistence type="predicted"/>
<evidence type="ECO:0000256" key="1">
    <source>
        <dbReference type="SAM" id="MobiDB-lite"/>
    </source>
</evidence>
<accession>A0A387H5X6</accession>
<dbReference type="RefSeq" id="WP_120720022.1">
    <property type="nucleotide sequence ID" value="NZ_CP032698.1"/>
</dbReference>
<feature type="compositionally biased region" description="Basic and acidic residues" evidence="1">
    <location>
        <begin position="19"/>
        <end position="29"/>
    </location>
</feature>
<gene>
    <name evidence="2" type="ORF">DWB77_00943</name>
</gene>
<feature type="region of interest" description="Disordered" evidence="1">
    <location>
        <begin position="1"/>
        <end position="71"/>
    </location>
</feature>
<dbReference type="EMBL" id="CP032698">
    <property type="protein sequence ID" value="AYG78834.1"/>
    <property type="molecule type" value="Genomic_DNA"/>
</dbReference>
<name>A0A387H5X6_9ACTN</name>
<evidence type="ECO:0000313" key="2">
    <source>
        <dbReference type="EMBL" id="AYG78834.1"/>
    </source>
</evidence>
<dbReference type="KEGG" id="shun:DWB77_00943"/>
<keyword evidence="3" id="KW-1185">Reference proteome</keyword>
<organism evidence="2 3">
    <name type="scientific">Streptomyces hundungensis</name>
    <dbReference type="NCBI Taxonomy" id="1077946"/>
    <lineage>
        <taxon>Bacteria</taxon>
        <taxon>Bacillati</taxon>
        <taxon>Actinomycetota</taxon>
        <taxon>Actinomycetes</taxon>
        <taxon>Kitasatosporales</taxon>
        <taxon>Streptomycetaceae</taxon>
        <taxon>Streptomyces</taxon>
    </lineage>
</organism>
<protein>
    <submittedName>
        <fullName evidence="2">Uncharacterized protein</fullName>
    </submittedName>
</protein>
<feature type="compositionally biased region" description="Basic and acidic residues" evidence="1">
    <location>
        <begin position="36"/>
        <end position="49"/>
    </location>
</feature>